<dbReference type="STRING" id="272844.PAB0279"/>
<evidence type="ECO:0000313" key="8">
    <source>
        <dbReference type="EMBL" id="CCE69796.1"/>
    </source>
</evidence>
<organism evidence="7 9">
    <name type="scientific">Pyrococcus abyssi (strain GE5 / Orsay)</name>
    <dbReference type="NCBI Taxonomy" id="272844"/>
    <lineage>
        <taxon>Archaea</taxon>
        <taxon>Methanobacteriati</taxon>
        <taxon>Methanobacteriota</taxon>
        <taxon>Thermococci</taxon>
        <taxon>Thermococcales</taxon>
        <taxon>Thermococcaceae</taxon>
        <taxon>Pyrococcus</taxon>
    </lineage>
</organism>
<dbReference type="PATRIC" id="fig|272844.11.peg.438"/>
<dbReference type="InterPro" id="IPR029021">
    <property type="entry name" value="Prot-tyrosine_phosphatase-like"/>
</dbReference>
<dbReference type="InterPro" id="IPR050561">
    <property type="entry name" value="PTP"/>
</dbReference>
<dbReference type="AlphaFoldDB" id="Q9V1L1"/>
<proteinExistence type="predicted"/>
<evidence type="ECO:0000256" key="1">
    <source>
        <dbReference type="ARBA" id="ARBA00013064"/>
    </source>
</evidence>
<feature type="domain" description="Tyrosine specific protein phosphatases" evidence="5">
    <location>
        <begin position="66"/>
        <end position="134"/>
    </location>
</feature>
<dbReference type="OrthoDB" id="117569at2157"/>
<dbReference type="Gene3D" id="3.90.190.10">
    <property type="entry name" value="Protein tyrosine phosphatase superfamily"/>
    <property type="match status" value="1"/>
</dbReference>
<evidence type="ECO:0000256" key="3">
    <source>
        <dbReference type="ARBA" id="ARBA00022912"/>
    </source>
</evidence>
<dbReference type="InterPro" id="IPR003595">
    <property type="entry name" value="Tyr_Pase_cat"/>
</dbReference>
<dbReference type="PROSITE" id="PS00383">
    <property type="entry name" value="TYR_PHOSPHATASE_1"/>
    <property type="match status" value="1"/>
</dbReference>
<dbReference type="PIR" id="C75157">
    <property type="entry name" value="C75157"/>
</dbReference>
<dbReference type="InterPro" id="IPR016130">
    <property type="entry name" value="Tyr_Pase_AS"/>
</dbReference>
<name>Q9V1L1_PYRAB</name>
<evidence type="ECO:0000259" key="5">
    <source>
        <dbReference type="PROSITE" id="PS50056"/>
    </source>
</evidence>
<reference evidence="7 9" key="4">
    <citation type="journal article" date="2003" name="Mol. Microbiol.">
        <title>An integrated analysis of the genome of the hyperthermophilic archaeon Pyrococcus abyssi.</title>
        <authorList>
            <person name="Cohen G."/>
            <person name="Barbe V."/>
            <person name="Flament D."/>
            <person name="Galperin M."/>
            <person name="Heilig R."/>
            <person name="Ripp R."/>
            <person name="Lecompte O."/>
            <person name="Prieur D."/>
            <person name="Poch O."/>
            <person name="Quellerou J."/>
            <person name="Thierry J.C."/>
            <person name="Van der Oost J."/>
            <person name="Weissenbach J."/>
            <person name="Zivanovic Y."/>
            <person name="Forterre P."/>
        </authorList>
    </citation>
    <scope>NUCLEOTIDE SEQUENCE [LARGE SCALE GENOMIC DNA]</scope>
    <source>
        <strain evidence="9">GE5 / Orsay</strain>
        <strain evidence="7">Orsay</strain>
    </source>
</reference>
<dbReference type="PROSITE" id="PS50054">
    <property type="entry name" value="TYR_PHOSPHATASE_DUAL"/>
    <property type="match status" value="1"/>
</dbReference>
<dbReference type="SUPFAM" id="SSF52799">
    <property type="entry name" value="(Phosphotyrosine protein) phosphatases II"/>
    <property type="match status" value="1"/>
</dbReference>
<protein>
    <recommendedName>
        <fullName evidence="1">protein-tyrosine-phosphatase</fullName>
        <ecNumber evidence="1">3.1.3.48</ecNumber>
    </recommendedName>
</protein>
<accession>Q9V1L1</accession>
<dbReference type="InterPro" id="IPR001763">
    <property type="entry name" value="Rhodanese-like_dom"/>
</dbReference>
<evidence type="ECO:0000313" key="10">
    <source>
        <dbReference type="Proteomes" id="UP000009139"/>
    </source>
</evidence>
<dbReference type="eggNOG" id="arCOG03413">
    <property type="taxonomic scope" value="Archaea"/>
</dbReference>
<dbReference type="FunFam" id="3.90.190.10:FF:000157">
    <property type="entry name" value="Protein-tyrosine phosphatase"/>
    <property type="match status" value="1"/>
</dbReference>
<evidence type="ECO:0000313" key="7">
    <source>
        <dbReference type="EMBL" id="CAB49338.1"/>
    </source>
</evidence>
<dbReference type="EMBL" id="AJ248284">
    <property type="protein sequence ID" value="CAB49338.1"/>
    <property type="molecule type" value="Genomic_DNA"/>
</dbReference>
<dbReference type="PROSITE" id="PS50056">
    <property type="entry name" value="TYR_PHOSPHATASE_2"/>
    <property type="match status" value="1"/>
</dbReference>
<reference evidence="7" key="3">
    <citation type="journal article" date="2001" name="Genome Res.">
        <title>Genome evolution at the genus level: comparison of three complete genomes of hyperthermophilic archaea.</title>
        <authorList>
            <person name="Lecompte O."/>
            <person name="Ripp R."/>
            <person name="Puzos-Barbe V."/>
            <person name="Duprat S."/>
            <person name="Heilig R."/>
            <person name="Dietrich J."/>
            <person name="Thierry J.C."/>
            <person name="Poch O."/>
        </authorList>
    </citation>
    <scope>NUCLEOTIDE SEQUENCE</scope>
    <source>
        <strain evidence="7">Orsay</strain>
    </source>
</reference>
<reference evidence="7" key="2">
    <citation type="journal article" date="2000" name="J. Mol. Biol.">
        <title>Archaeal homologs of eukaryotic methylation guide small nucleolar RNAs: lessons from the Pyrococcus genomes.</title>
        <authorList>
            <person name="Gaspin C."/>
            <person name="Cavaille J."/>
            <person name="Erauso G."/>
        </authorList>
    </citation>
    <scope>NUCLEOTIDE SEQUENCE</scope>
    <source>
        <strain evidence="7">Orsay</strain>
    </source>
</reference>
<keyword evidence="2" id="KW-0378">Hydrolase</keyword>
<dbReference type="EC" id="3.1.3.48" evidence="1"/>
<dbReference type="Proteomes" id="UP000009139">
    <property type="component" value="Chromosome"/>
</dbReference>
<dbReference type="Pfam" id="PF00782">
    <property type="entry name" value="DSPc"/>
    <property type="match status" value="1"/>
</dbReference>
<reference evidence="7" key="1">
    <citation type="submission" date="1999-07" db="EMBL/GenBank/DDBJ databases">
        <authorList>
            <person name="Genoscope"/>
        </authorList>
    </citation>
    <scope>NUCLEOTIDE SEQUENCE</scope>
    <source>
        <strain evidence="7">Orsay</strain>
    </source>
</reference>
<evidence type="ECO:0000256" key="2">
    <source>
        <dbReference type="ARBA" id="ARBA00022801"/>
    </source>
</evidence>
<dbReference type="RefSeq" id="WP_010867538.1">
    <property type="nucleotide sequence ID" value="NC_000868.1"/>
</dbReference>
<evidence type="ECO:0000259" key="6">
    <source>
        <dbReference type="PROSITE" id="PS50206"/>
    </source>
</evidence>
<gene>
    <name evidence="7" type="ordered locus">PAB0279</name>
</gene>
<dbReference type="PANTHER" id="PTHR23339">
    <property type="entry name" value="TYROSINE SPECIFIC PROTEIN PHOSPHATASE AND DUAL SPECIFICITY PROTEIN PHOSPHATASE"/>
    <property type="match status" value="1"/>
</dbReference>
<dbReference type="HOGENOM" id="CLU_047330_4_1_2"/>
<evidence type="ECO:0000313" key="9">
    <source>
        <dbReference type="Proteomes" id="UP000000810"/>
    </source>
</evidence>
<dbReference type="InterPro" id="IPR000340">
    <property type="entry name" value="Dual-sp_phosphatase_cat-dom"/>
</dbReference>
<feature type="domain" description="Tyrosine-protein phosphatase" evidence="4">
    <location>
        <begin position="1"/>
        <end position="145"/>
    </location>
</feature>
<dbReference type="SMART" id="SM00404">
    <property type="entry name" value="PTPc_motif"/>
    <property type="match status" value="1"/>
</dbReference>
<evidence type="ECO:0000259" key="4">
    <source>
        <dbReference type="PROSITE" id="PS50054"/>
    </source>
</evidence>
<keyword evidence="3" id="KW-0904">Protein phosphatase</keyword>
<feature type="domain" description="Rhodanese" evidence="6">
    <location>
        <begin position="42"/>
        <end position="129"/>
    </location>
</feature>
<dbReference type="Proteomes" id="UP000000810">
    <property type="component" value="Chromosome"/>
</dbReference>
<dbReference type="KEGG" id="pab:PAB0279"/>
<reference evidence="8 10" key="5">
    <citation type="journal article" date="2012" name="Curr. Microbiol.">
        <title>Re-annotation of two hyperthermophilic archaea Pyrococcus abyssi GE5 and Pyrococcus furiosus DSM 3638.</title>
        <authorList>
            <person name="Gao J."/>
            <person name="Wang J."/>
        </authorList>
    </citation>
    <scope>GENOME REANNOTATION</scope>
    <source>
        <strain evidence="8">GE5</strain>
        <strain evidence="10">GE5 / Orsay</strain>
    </source>
</reference>
<keyword evidence="9" id="KW-1185">Reference proteome</keyword>
<dbReference type="InterPro" id="IPR000387">
    <property type="entry name" value="Tyr_Pase_dom"/>
</dbReference>
<dbReference type="PROSITE" id="PS50206">
    <property type="entry name" value="RHODANESE_3"/>
    <property type="match status" value="1"/>
</dbReference>
<dbReference type="SMART" id="SM00195">
    <property type="entry name" value="DSPc"/>
    <property type="match status" value="1"/>
</dbReference>
<dbReference type="EMBL" id="HE613800">
    <property type="protein sequence ID" value="CCE69796.1"/>
    <property type="molecule type" value="Genomic_DNA"/>
</dbReference>
<dbReference type="InterPro" id="IPR020422">
    <property type="entry name" value="TYR_PHOSPHATASE_DUAL_dom"/>
</dbReference>
<sequence>MERFVDDNVAFGRMPYEDEVDYLLEKFNAFVVLVEDFELVYDLNKLRQRAEVLHSPIPDFTAPSLEQLMEIIEWIEEKVREGKKVYIHCYGGSGRSGTIATAWLMYSQGIPLREALRRVRLLKPSAVETEDQMKILEEFEEFLKKAGIIRS</sequence>
<dbReference type="GO" id="GO:0004725">
    <property type="term" value="F:protein tyrosine phosphatase activity"/>
    <property type="evidence" value="ECO:0007669"/>
    <property type="project" value="UniProtKB-EC"/>
</dbReference>